<dbReference type="Gene3D" id="1.10.8.60">
    <property type="match status" value="1"/>
</dbReference>
<dbReference type="Gene3D" id="3.40.50.2300">
    <property type="match status" value="1"/>
</dbReference>
<dbReference type="InterPro" id="IPR025662">
    <property type="entry name" value="Sigma_54_int_dom_ATP-bd_1"/>
</dbReference>
<dbReference type="InterPro" id="IPR009057">
    <property type="entry name" value="Homeodomain-like_sf"/>
</dbReference>
<dbReference type="InterPro" id="IPR025944">
    <property type="entry name" value="Sigma_54_int_dom_CS"/>
</dbReference>
<dbReference type="InterPro" id="IPR013767">
    <property type="entry name" value="PAS_fold"/>
</dbReference>
<dbReference type="PROSITE" id="PS50112">
    <property type="entry name" value="PAS"/>
    <property type="match status" value="1"/>
</dbReference>
<dbReference type="PROSITE" id="PS50045">
    <property type="entry name" value="SIGMA54_INTERACT_4"/>
    <property type="match status" value="1"/>
</dbReference>
<dbReference type="InterPro" id="IPR035965">
    <property type="entry name" value="PAS-like_dom_sf"/>
</dbReference>
<protein>
    <submittedName>
        <fullName evidence="7">Sigma 54-interacting transcriptional regulator</fullName>
    </submittedName>
</protein>
<keyword evidence="1" id="KW-0547">Nucleotide-binding</keyword>
<dbReference type="CDD" id="cd00130">
    <property type="entry name" value="PAS"/>
    <property type="match status" value="1"/>
</dbReference>
<dbReference type="SMART" id="SM00382">
    <property type="entry name" value="AAA"/>
    <property type="match status" value="1"/>
</dbReference>
<evidence type="ECO:0000259" key="5">
    <source>
        <dbReference type="PROSITE" id="PS50045"/>
    </source>
</evidence>
<dbReference type="InterPro" id="IPR000014">
    <property type="entry name" value="PAS"/>
</dbReference>
<accession>A0ABW8RNK2</accession>
<dbReference type="InterPro" id="IPR002078">
    <property type="entry name" value="Sigma_54_int"/>
</dbReference>
<evidence type="ECO:0000256" key="3">
    <source>
        <dbReference type="ARBA" id="ARBA00023015"/>
    </source>
</evidence>
<keyword evidence="3" id="KW-0805">Transcription regulation</keyword>
<dbReference type="PANTHER" id="PTHR32071">
    <property type="entry name" value="TRANSCRIPTIONAL REGULATORY PROTEIN"/>
    <property type="match status" value="1"/>
</dbReference>
<organism evidence="7 8">
    <name type="scientific">Bacillus salipaludis</name>
    <dbReference type="NCBI Taxonomy" id="2547811"/>
    <lineage>
        <taxon>Bacteria</taxon>
        <taxon>Bacillati</taxon>
        <taxon>Bacillota</taxon>
        <taxon>Bacilli</taxon>
        <taxon>Bacillales</taxon>
        <taxon>Bacillaceae</taxon>
        <taxon>Bacillus</taxon>
    </lineage>
</organism>
<keyword evidence="4" id="KW-0804">Transcription</keyword>
<dbReference type="Pfam" id="PF00989">
    <property type="entry name" value="PAS"/>
    <property type="match status" value="1"/>
</dbReference>
<dbReference type="SMART" id="SM00091">
    <property type="entry name" value="PAS"/>
    <property type="match status" value="1"/>
</dbReference>
<keyword evidence="2" id="KW-0067">ATP-binding</keyword>
<evidence type="ECO:0000313" key="8">
    <source>
        <dbReference type="Proteomes" id="UP001623041"/>
    </source>
</evidence>
<dbReference type="Pfam" id="PF00158">
    <property type="entry name" value="Sigma54_activat"/>
    <property type="match status" value="1"/>
</dbReference>
<dbReference type="SUPFAM" id="SSF55785">
    <property type="entry name" value="PYP-like sensor domain (PAS domain)"/>
    <property type="match status" value="1"/>
</dbReference>
<gene>
    <name evidence="7" type="ORF">ACJEBI_22930</name>
</gene>
<sequence length="644" mass="73528">MKTKIAIVGQGEFINIVRDSIIEFRNNDIEITLFDSEGDLSISLPGIWTRLEENETDIIITGHFVKTFLEKRTNIPVIKLKVTPIDILLAIQKSLPISSKIAIALAELEELQYDYSILEELLQVQLHYMSYNTPAELRHKIQNFSHTNGTVISTGTGVTFAREYGLTGTLIYSKVSIIASIERAMEIIHFKRAEEKQRQKLKAVIDSVRDGIIATDEQDKITIMNESALNLLNIKKNNMIGERLLKLVPNRSIREMTQDETFQNKIMKFDNITLNTSKIAVSQKGTKIGNIITLQDISEIQKIEENYRVEIESKGLVAKNEFQDIIYESNNMRDTIEKAKKFAKTDSTILITGESGTGKEVIAQSIHNHSYRKSYPFVAINCAALPESLLESELFGYERGAFTGAAKNGKKGLFELAHHGTLFLDEVNSISPHFQARLLRAIQEKEVVRIGGHKVIPINIRIIAASNENLVNLVHENKFRADLYYRLNVLKINLPPLNQRPEDIIPLAKHFIFQHRKELYSKIEHLLADLCSRFQTYPFPGNVRELYNILERFTTLAEVNSNELNDYRQLLEECIEETQGSPLVKGQSVDFELQDNYKESLMEAEKSIMKKYLEIQKGDRTALAEELGIGRTTLYRKLKELNIR</sequence>
<dbReference type="SUPFAM" id="SSF46689">
    <property type="entry name" value="Homeodomain-like"/>
    <property type="match status" value="1"/>
</dbReference>
<feature type="domain" description="Sigma-54 factor interaction" evidence="5">
    <location>
        <begin position="325"/>
        <end position="555"/>
    </location>
</feature>
<dbReference type="SUPFAM" id="SSF159800">
    <property type="entry name" value="PrpR receptor domain-like"/>
    <property type="match status" value="1"/>
</dbReference>
<dbReference type="Gene3D" id="3.40.50.10660">
    <property type="entry name" value="PrpR receptor domain-like"/>
    <property type="match status" value="1"/>
</dbReference>
<proteinExistence type="predicted"/>
<dbReference type="SUPFAM" id="SSF52540">
    <property type="entry name" value="P-loop containing nucleoside triphosphate hydrolases"/>
    <property type="match status" value="1"/>
</dbReference>
<feature type="domain" description="PAS" evidence="6">
    <location>
        <begin position="197"/>
        <end position="245"/>
    </location>
</feature>
<dbReference type="CDD" id="cd00009">
    <property type="entry name" value="AAA"/>
    <property type="match status" value="1"/>
</dbReference>
<dbReference type="Proteomes" id="UP001623041">
    <property type="component" value="Unassembled WGS sequence"/>
</dbReference>
<dbReference type="RefSeq" id="WP_406582788.1">
    <property type="nucleotide sequence ID" value="NZ_JBJHQH010000022.1"/>
</dbReference>
<evidence type="ECO:0000313" key="7">
    <source>
        <dbReference type="EMBL" id="MFK9094314.1"/>
    </source>
</evidence>
<dbReference type="InterPro" id="IPR002197">
    <property type="entry name" value="HTH_Fis"/>
</dbReference>
<comment type="caution">
    <text evidence="7">The sequence shown here is derived from an EMBL/GenBank/DDBJ whole genome shotgun (WGS) entry which is preliminary data.</text>
</comment>
<evidence type="ECO:0000259" key="6">
    <source>
        <dbReference type="PROSITE" id="PS50112"/>
    </source>
</evidence>
<dbReference type="PRINTS" id="PR01590">
    <property type="entry name" value="HTHFIS"/>
</dbReference>
<dbReference type="Pfam" id="PF25601">
    <property type="entry name" value="AAA_lid_14"/>
    <property type="match status" value="1"/>
</dbReference>
<dbReference type="InterPro" id="IPR027417">
    <property type="entry name" value="P-loop_NTPase"/>
</dbReference>
<keyword evidence="8" id="KW-1185">Reference proteome</keyword>
<dbReference type="InterPro" id="IPR010524">
    <property type="entry name" value="Sig_transdc_resp-reg_PrpR_N"/>
</dbReference>
<evidence type="ECO:0000256" key="2">
    <source>
        <dbReference type="ARBA" id="ARBA00022840"/>
    </source>
</evidence>
<dbReference type="Gene3D" id="1.10.10.60">
    <property type="entry name" value="Homeodomain-like"/>
    <property type="match status" value="1"/>
</dbReference>
<dbReference type="Gene3D" id="3.30.450.20">
    <property type="entry name" value="PAS domain"/>
    <property type="match status" value="1"/>
</dbReference>
<dbReference type="Pfam" id="PF06506">
    <property type="entry name" value="PrpR_N"/>
    <property type="match status" value="1"/>
</dbReference>
<evidence type="ECO:0000256" key="4">
    <source>
        <dbReference type="ARBA" id="ARBA00023163"/>
    </source>
</evidence>
<dbReference type="InterPro" id="IPR003593">
    <property type="entry name" value="AAA+_ATPase"/>
</dbReference>
<dbReference type="EMBL" id="JBJHQH010000022">
    <property type="protein sequence ID" value="MFK9094314.1"/>
    <property type="molecule type" value="Genomic_DNA"/>
</dbReference>
<dbReference type="InterPro" id="IPR058031">
    <property type="entry name" value="AAA_lid_NorR"/>
</dbReference>
<dbReference type="Pfam" id="PF02954">
    <property type="entry name" value="HTH_8"/>
    <property type="match status" value="1"/>
</dbReference>
<dbReference type="Gene3D" id="3.40.50.300">
    <property type="entry name" value="P-loop containing nucleotide triphosphate hydrolases"/>
    <property type="match status" value="1"/>
</dbReference>
<dbReference type="PROSITE" id="PS00688">
    <property type="entry name" value="SIGMA54_INTERACT_3"/>
    <property type="match status" value="1"/>
</dbReference>
<reference evidence="7 8" key="1">
    <citation type="submission" date="2024-11" db="EMBL/GenBank/DDBJ databases">
        <authorList>
            <person name="Lucas J.A."/>
        </authorList>
    </citation>
    <scope>NUCLEOTIDE SEQUENCE [LARGE SCALE GENOMIC DNA]</scope>
    <source>
        <strain evidence="7 8">Z 5.4</strain>
    </source>
</reference>
<evidence type="ECO:0000256" key="1">
    <source>
        <dbReference type="ARBA" id="ARBA00022741"/>
    </source>
</evidence>
<name>A0ABW8RNK2_9BACI</name>
<dbReference type="PROSITE" id="PS00675">
    <property type="entry name" value="SIGMA54_INTERACT_1"/>
    <property type="match status" value="1"/>
</dbReference>